<evidence type="ECO:0000313" key="2">
    <source>
        <dbReference type="EMBL" id="KAF8376985.1"/>
    </source>
</evidence>
<keyword evidence="3" id="KW-1185">Reference proteome</keyword>
<dbReference type="Gene3D" id="3.20.20.150">
    <property type="entry name" value="Divalent-metal-dependent TIM barrel enzymes"/>
    <property type="match status" value="1"/>
</dbReference>
<dbReference type="InterPro" id="IPR035247">
    <property type="entry name" value="PRMT5_TIM"/>
</dbReference>
<sequence>MALTRHVFFLPLEEHPELWLRVPLEKSDDDVMDGNSGCLVSDISPAMGELYSSGGNVDTWEWWNAFCLLCAHHSQLSIALDVLLDIIHGIAGSF</sequence>
<protein>
    <recommendedName>
        <fullName evidence="1">PRMT5 TIM barrel domain-containing protein</fullName>
    </recommendedName>
</protein>
<dbReference type="Proteomes" id="UP000655225">
    <property type="component" value="Unassembled WGS sequence"/>
</dbReference>
<dbReference type="EMBL" id="JABCRI010000024">
    <property type="protein sequence ID" value="KAF8376985.1"/>
    <property type="molecule type" value="Genomic_DNA"/>
</dbReference>
<accession>A0A834YAZ0</accession>
<reference evidence="2 3" key="1">
    <citation type="submission" date="2020-04" db="EMBL/GenBank/DDBJ databases">
        <title>Plant Genome Project.</title>
        <authorList>
            <person name="Zhang R.-G."/>
        </authorList>
    </citation>
    <scope>NUCLEOTIDE SEQUENCE [LARGE SCALE GENOMIC DNA]</scope>
    <source>
        <strain evidence="2">YNK0</strain>
        <tissue evidence="2">Leaf</tissue>
    </source>
</reference>
<organism evidence="2 3">
    <name type="scientific">Tetracentron sinense</name>
    <name type="common">Spur-leaf</name>
    <dbReference type="NCBI Taxonomy" id="13715"/>
    <lineage>
        <taxon>Eukaryota</taxon>
        <taxon>Viridiplantae</taxon>
        <taxon>Streptophyta</taxon>
        <taxon>Embryophyta</taxon>
        <taxon>Tracheophyta</taxon>
        <taxon>Spermatophyta</taxon>
        <taxon>Magnoliopsida</taxon>
        <taxon>Trochodendrales</taxon>
        <taxon>Trochodendraceae</taxon>
        <taxon>Tetracentron</taxon>
    </lineage>
</organism>
<dbReference type="Pfam" id="PF17285">
    <property type="entry name" value="PRMT5_TIM"/>
    <property type="match status" value="1"/>
</dbReference>
<dbReference type="AlphaFoldDB" id="A0A834YAZ0"/>
<name>A0A834YAZ0_TETSI</name>
<evidence type="ECO:0000313" key="3">
    <source>
        <dbReference type="Proteomes" id="UP000655225"/>
    </source>
</evidence>
<comment type="caution">
    <text evidence="2">The sequence shown here is derived from an EMBL/GenBank/DDBJ whole genome shotgun (WGS) entry which is preliminary data.</text>
</comment>
<evidence type="ECO:0000259" key="1">
    <source>
        <dbReference type="Pfam" id="PF17285"/>
    </source>
</evidence>
<gene>
    <name evidence="2" type="ORF">HHK36_030357</name>
</gene>
<feature type="domain" description="PRMT5 TIM barrel" evidence="1">
    <location>
        <begin position="14"/>
        <end position="82"/>
    </location>
</feature>
<proteinExistence type="predicted"/>
<dbReference type="OrthoDB" id="1696276at2759"/>